<dbReference type="Pfam" id="PF21805">
    <property type="entry name" value="Imm5_like"/>
    <property type="match status" value="1"/>
</dbReference>
<evidence type="ECO:0000313" key="3">
    <source>
        <dbReference type="Proteomes" id="UP000183504"/>
    </source>
</evidence>
<dbReference type="RefSeq" id="WP_072073557.1">
    <property type="nucleotide sequence ID" value="NZ_CDMW01000001.1"/>
</dbReference>
<accession>A0A0B7GNL5</accession>
<protein>
    <recommendedName>
        <fullName evidence="1">Imm-5-like domain-containing protein</fullName>
    </recommendedName>
</protein>
<evidence type="ECO:0000259" key="1">
    <source>
        <dbReference type="Pfam" id="PF21805"/>
    </source>
</evidence>
<feature type="domain" description="Imm-5-like" evidence="1">
    <location>
        <begin position="26"/>
        <end position="151"/>
    </location>
</feature>
<dbReference type="InterPro" id="IPR048667">
    <property type="entry name" value="Imm5-like"/>
</dbReference>
<sequence>MDIYAYQRPLGKIEDAPDLKKAFIKVYEEKTHQEVVRFCQVYAAYLSELTNFVFTKEMKQALIAMDNWLAGETSYHAARNLSFEISRLAKKEEDVVKVRFYRTMAQLVASPHVKYHGLWAADFAITVINKMYPGNFEAVKKERLKQIELLKMT</sequence>
<gene>
    <name evidence="2" type="ORF">SSV_0495</name>
</gene>
<proteinExistence type="predicted"/>
<dbReference type="Proteomes" id="UP000183504">
    <property type="component" value="Unassembled WGS sequence"/>
</dbReference>
<name>A0A0B7GNL5_STRSA</name>
<dbReference type="EMBL" id="CDMW01000001">
    <property type="protein sequence ID" value="CEL89806.1"/>
    <property type="molecule type" value="Genomic_DNA"/>
</dbReference>
<evidence type="ECO:0000313" key="2">
    <source>
        <dbReference type="EMBL" id="CEL89806.1"/>
    </source>
</evidence>
<dbReference type="AlphaFoldDB" id="A0A0B7GNL5"/>
<organism evidence="2 3">
    <name type="scientific">Streptococcus sanguinis</name>
    <dbReference type="NCBI Taxonomy" id="1305"/>
    <lineage>
        <taxon>Bacteria</taxon>
        <taxon>Bacillati</taxon>
        <taxon>Bacillota</taxon>
        <taxon>Bacilli</taxon>
        <taxon>Lactobacillales</taxon>
        <taxon>Streptococcaceae</taxon>
        <taxon>Streptococcus</taxon>
    </lineage>
</organism>
<reference evidence="2 3" key="1">
    <citation type="submission" date="2015-01" db="EMBL/GenBank/DDBJ databases">
        <authorList>
            <person name="Pelicic Vladimir"/>
        </authorList>
    </citation>
    <scope>NUCLEOTIDE SEQUENCE [LARGE SCALE GENOMIC DNA]</scope>
    <source>
        <strain evidence="2 3">2908</strain>
    </source>
</reference>